<feature type="transmembrane region" description="Helical" evidence="7">
    <location>
        <begin position="224"/>
        <end position="245"/>
    </location>
</feature>
<dbReference type="InterPro" id="IPR002159">
    <property type="entry name" value="CD36_fam"/>
</dbReference>
<dbReference type="AlphaFoldDB" id="A7T045"/>
<keyword evidence="3 7" id="KW-0812">Transmembrane</keyword>
<reference evidence="8 9" key="1">
    <citation type="journal article" date="2007" name="Science">
        <title>Sea anemone genome reveals ancestral eumetazoan gene repertoire and genomic organization.</title>
        <authorList>
            <person name="Putnam N.H."/>
            <person name="Srivastava M."/>
            <person name="Hellsten U."/>
            <person name="Dirks B."/>
            <person name="Chapman J."/>
            <person name="Salamov A."/>
            <person name="Terry A."/>
            <person name="Shapiro H."/>
            <person name="Lindquist E."/>
            <person name="Kapitonov V.V."/>
            <person name="Jurka J."/>
            <person name="Genikhovich G."/>
            <person name="Grigoriev I.V."/>
            <person name="Lucas S.M."/>
            <person name="Steele R.E."/>
            <person name="Finnerty J.R."/>
            <person name="Technau U."/>
            <person name="Martindale M.Q."/>
            <person name="Rokhsar D.S."/>
        </authorList>
    </citation>
    <scope>NUCLEOTIDE SEQUENCE [LARGE SCALE GENOMIC DNA]</scope>
    <source>
        <strain evidence="9">CH2 X CH6</strain>
    </source>
</reference>
<protein>
    <submittedName>
        <fullName evidence="8">Uncharacterized protein</fullName>
    </submittedName>
</protein>
<evidence type="ECO:0000256" key="1">
    <source>
        <dbReference type="ARBA" id="ARBA00004370"/>
    </source>
</evidence>
<dbReference type="PANTHER" id="PTHR11923">
    <property type="entry name" value="SCAVENGER RECEPTOR CLASS B TYPE-1 SR-B1"/>
    <property type="match status" value="1"/>
</dbReference>
<evidence type="ECO:0000256" key="6">
    <source>
        <dbReference type="ARBA" id="ARBA00023180"/>
    </source>
</evidence>
<accession>A7T045</accession>
<name>A7T045_NEMVE</name>
<dbReference type="STRING" id="45351.A7T045"/>
<dbReference type="eggNOG" id="KOG3776">
    <property type="taxonomic scope" value="Eukaryota"/>
</dbReference>
<dbReference type="OMA" id="SIPSEYH"/>
<evidence type="ECO:0000256" key="5">
    <source>
        <dbReference type="ARBA" id="ARBA00023136"/>
    </source>
</evidence>
<evidence type="ECO:0000313" key="8">
    <source>
        <dbReference type="EMBL" id="EDO30676.1"/>
    </source>
</evidence>
<dbReference type="HOGENOM" id="CLU_941902_0_0_1"/>
<comment type="similarity">
    <text evidence="2">Belongs to the CD36 family.</text>
</comment>
<feature type="non-terminal residue" evidence="8">
    <location>
        <position position="296"/>
    </location>
</feature>
<keyword evidence="5 7" id="KW-0472">Membrane</keyword>
<dbReference type="Proteomes" id="UP000001593">
    <property type="component" value="Unassembled WGS sequence"/>
</dbReference>
<organism evidence="8 9">
    <name type="scientific">Nematostella vectensis</name>
    <name type="common">Starlet sea anemone</name>
    <dbReference type="NCBI Taxonomy" id="45351"/>
    <lineage>
        <taxon>Eukaryota</taxon>
        <taxon>Metazoa</taxon>
        <taxon>Cnidaria</taxon>
        <taxon>Anthozoa</taxon>
        <taxon>Hexacorallia</taxon>
        <taxon>Actiniaria</taxon>
        <taxon>Edwardsiidae</taxon>
        <taxon>Nematostella</taxon>
    </lineage>
</organism>
<dbReference type="Pfam" id="PF01130">
    <property type="entry name" value="CD36"/>
    <property type="match status" value="1"/>
</dbReference>
<dbReference type="PhylomeDB" id="A7T045"/>
<dbReference type="EMBL" id="DS470000">
    <property type="protein sequence ID" value="EDO30676.1"/>
    <property type="molecule type" value="Genomic_DNA"/>
</dbReference>
<evidence type="ECO:0000313" key="9">
    <source>
        <dbReference type="Proteomes" id="UP000001593"/>
    </source>
</evidence>
<sequence>YDGKTSIPSEYHRNLKASERPISGYDQTFKTADLKPCSSNYAPSEQSYNVFLAPLYTRATVTYKGPVQSQGIHLNRYTLSSDNMKANNISRPLDGVFDMSSFSGLPMSTSLPGFLTAEPILYQQMNLSKPTDERYLNFLDVEPVSGRVLNAKLRFQVNAIIPGNAINVTRIQPLNISARDDDQPYRKYVPIMWTESGGEIGKSDAEALKKQLFGALDTSCTLSILIPCVGGVLFCAGVVMIIIAYKKSQTQKNNQKYRNFRLNGRKPLSKNQLLEISSVRVTRKKKGLDINESLRV</sequence>
<evidence type="ECO:0000256" key="3">
    <source>
        <dbReference type="ARBA" id="ARBA00022692"/>
    </source>
</evidence>
<dbReference type="GO" id="GO:0016020">
    <property type="term" value="C:membrane"/>
    <property type="evidence" value="ECO:0007669"/>
    <property type="project" value="UniProtKB-SubCell"/>
</dbReference>
<keyword evidence="4 7" id="KW-1133">Transmembrane helix</keyword>
<comment type="subcellular location">
    <subcellularLocation>
        <location evidence="1">Membrane</location>
    </subcellularLocation>
</comment>
<dbReference type="PANTHER" id="PTHR11923:SF51">
    <property type="entry name" value="LYSOSOME MEMBRANE PROTEIN 2"/>
    <property type="match status" value="1"/>
</dbReference>
<keyword evidence="9" id="KW-1185">Reference proteome</keyword>
<proteinExistence type="inferred from homology"/>
<evidence type="ECO:0000256" key="2">
    <source>
        <dbReference type="ARBA" id="ARBA00010532"/>
    </source>
</evidence>
<evidence type="ECO:0000256" key="4">
    <source>
        <dbReference type="ARBA" id="ARBA00022989"/>
    </source>
</evidence>
<gene>
    <name evidence="8" type="ORF">NEMVEDRAFT_v1g220275</name>
</gene>
<keyword evidence="6" id="KW-0325">Glycoprotein</keyword>
<dbReference type="InParanoid" id="A7T045"/>
<evidence type="ECO:0000256" key="7">
    <source>
        <dbReference type="SAM" id="Phobius"/>
    </source>
</evidence>